<proteinExistence type="predicted"/>
<organism evidence="1 2">
    <name type="scientific">Corchorus olitorius</name>
    <dbReference type="NCBI Taxonomy" id="93759"/>
    <lineage>
        <taxon>Eukaryota</taxon>
        <taxon>Viridiplantae</taxon>
        <taxon>Streptophyta</taxon>
        <taxon>Embryophyta</taxon>
        <taxon>Tracheophyta</taxon>
        <taxon>Spermatophyta</taxon>
        <taxon>Magnoliopsida</taxon>
        <taxon>eudicotyledons</taxon>
        <taxon>Gunneridae</taxon>
        <taxon>Pentapetalae</taxon>
        <taxon>rosids</taxon>
        <taxon>malvids</taxon>
        <taxon>Malvales</taxon>
        <taxon>Malvaceae</taxon>
        <taxon>Grewioideae</taxon>
        <taxon>Apeibeae</taxon>
        <taxon>Corchorus</taxon>
    </lineage>
</organism>
<keyword evidence="2" id="KW-1185">Reference proteome</keyword>
<evidence type="ECO:0000313" key="2">
    <source>
        <dbReference type="Proteomes" id="UP000187203"/>
    </source>
</evidence>
<reference evidence="2" key="1">
    <citation type="submission" date="2013-09" db="EMBL/GenBank/DDBJ databases">
        <title>Corchorus olitorius genome sequencing.</title>
        <authorList>
            <person name="Alam M."/>
            <person name="Haque M.S."/>
            <person name="Islam M.S."/>
            <person name="Emdad E.M."/>
            <person name="Islam M.M."/>
            <person name="Ahmed B."/>
            <person name="Halim A."/>
            <person name="Hossen Q.M.M."/>
            <person name="Hossain M.Z."/>
            <person name="Ahmed R."/>
            <person name="Khan M.M."/>
            <person name="Islam R."/>
            <person name="Rashid M.M."/>
            <person name="Khan S.A."/>
            <person name="Rahman M.S."/>
            <person name="Alam M."/>
            <person name="Yahiya A.S."/>
            <person name="Khan M.S."/>
            <person name="Azam M.S."/>
            <person name="Haque T."/>
            <person name="Lashkar M.Z.H."/>
            <person name="Akhand A.I."/>
            <person name="Morshed G."/>
            <person name="Roy S."/>
            <person name="Uddin K.S."/>
            <person name="Rabeya T."/>
            <person name="Hossain A.S."/>
            <person name="Chowdhury A."/>
            <person name="Snigdha A.R."/>
            <person name="Mortoza M.S."/>
            <person name="Matin S.A."/>
            <person name="Hoque S.M.E."/>
            <person name="Islam M.K."/>
            <person name="Roy D.K."/>
            <person name="Haider R."/>
            <person name="Moosa M.M."/>
            <person name="Elias S.M."/>
            <person name="Hasan A.M."/>
            <person name="Jahan S."/>
            <person name="Shafiuddin M."/>
            <person name="Mahmood N."/>
            <person name="Shommy N.S."/>
        </authorList>
    </citation>
    <scope>NUCLEOTIDE SEQUENCE [LARGE SCALE GENOMIC DNA]</scope>
    <source>
        <strain evidence="2">cv. O-4</strain>
    </source>
</reference>
<name>A0A1R3I5T9_9ROSI</name>
<sequence>MAKPCPDLNLKNIILQDPKGAPAAKEDDDDLDLFGNETEEYKKAADVA</sequence>
<dbReference type="PROSITE" id="PS00824">
    <property type="entry name" value="EF1BD_1"/>
    <property type="match status" value="1"/>
</dbReference>
<dbReference type="Proteomes" id="UP000187203">
    <property type="component" value="Unassembled WGS sequence"/>
</dbReference>
<protein>
    <submittedName>
        <fullName evidence="1">Elongation factor 1-beta</fullName>
    </submittedName>
</protein>
<keyword evidence="1" id="KW-0251">Elongation factor</keyword>
<keyword evidence="1" id="KW-0648">Protein biosynthesis</keyword>
<accession>A0A1R3I5T9</accession>
<comment type="caution">
    <text evidence="1">The sequence shown here is derived from an EMBL/GenBank/DDBJ whole genome shotgun (WGS) entry which is preliminary data.</text>
</comment>
<evidence type="ECO:0000313" key="1">
    <source>
        <dbReference type="EMBL" id="OMO77975.1"/>
    </source>
</evidence>
<dbReference type="GO" id="GO:0003746">
    <property type="term" value="F:translation elongation factor activity"/>
    <property type="evidence" value="ECO:0007669"/>
    <property type="project" value="UniProtKB-KW"/>
</dbReference>
<dbReference type="EMBL" id="AWUE01018844">
    <property type="protein sequence ID" value="OMO77975.1"/>
    <property type="molecule type" value="Genomic_DNA"/>
</dbReference>
<dbReference type="InterPro" id="IPR001326">
    <property type="entry name" value="Transl_elong_EF1B_B/D_CS"/>
</dbReference>
<gene>
    <name evidence="1" type="ORF">COLO4_24909</name>
</gene>
<dbReference type="AlphaFoldDB" id="A0A1R3I5T9"/>